<evidence type="ECO:0000313" key="2">
    <source>
        <dbReference type="EMBL" id="MBB6003520.1"/>
    </source>
</evidence>
<evidence type="ECO:0008006" key="4">
    <source>
        <dbReference type="Google" id="ProtNLM"/>
    </source>
</evidence>
<dbReference type="Pfam" id="PF11199">
    <property type="entry name" value="DUF2891"/>
    <property type="match status" value="1"/>
</dbReference>
<evidence type="ECO:0000313" key="3">
    <source>
        <dbReference type="Proteomes" id="UP000524404"/>
    </source>
</evidence>
<keyword evidence="3" id="KW-1185">Reference proteome</keyword>
<feature type="chain" id="PRO_5032810535" description="DUF2891 domain-containing protein" evidence="1">
    <location>
        <begin position="21"/>
        <end position="372"/>
    </location>
</feature>
<dbReference type="EMBL" id="JACHKT010000013">
    <property type="protein sequence ID" value="MBB6003520.1"/>
    <property type="molecule type" value="Genomic_DNA"/>
</dbReference>
<organism evidence="2 3">
    <name type="scientific">Arcicella rosea</name>
    <dbReference type="NCBI Taxonomy" id="502909"/>
    <lineage>
        <taxon>Bacteria</taxon>
        <taxon>Pseudomonadati</taxon>
        <taxon>Bacteroidota</taxon>
        <taxon>Cytophagia</taxon>
        <taxon>Cytophagales</taxon>
        <taxon>Flectobacillaceae</taxon>
        <taxon>Arcicella</taxon>
    </lineage>
</organism>
<evidence type="ECO:0000256" key="1">
    <source>
        <dbReference type="SAM" id="SignalP"/>
    </source>
</evidence>
<dbReference type="Proteomes" id="UP000524404">
    <property type="component" value="Unassembled WGS sequence"/>
</dbReference>
<comment type="caution">
    <text evidence="2">The sequence shown here is derived from an EMBL/GenBank/DDBJ whole genome shotgun (WGS) entry which is preliminary data.</text>
</comment>
<gene>
    <name evidence="2" type="ORF">HNP25_002178</name>
</gene>
<protein>
    <recommendedName>
        <fullName evidence="4">DUF2891 domain-containing protein</fullName>
    </recommendedName>
</protein>
<keyword evidence="1" id="KW-0732">Signal</keyword>
<dbReference type="InterPro" id="IPR021365">
    <property type="entry name" value="DUF2891"/>
</dbReference>
<accession>A0A841ETA8</accession>
<sequence length="372" mass="42543">MIYKNLLLTALLACGLSVYGQQNQYLTVSKDGKKVGLSEAGASFLAQLPLHCIQTEYPNKPNHTIETAQEVALSPKQLHPSFYGCLDWHSSVHGHWMLVKILKTYPNLPETQQIIAMLENSFSTENLQKEADYFNQYKLAKGFERTYGWAWVLKLDEELLTWDNPMAKRWHKSLQPLTQVIVQRWMEYLPKQTYPNRTGVHPNTAFGMVFALDWARATKNIAFEQLLVQRSKDYYFKNKAVAATLEPDGTDFLSPSLEIADLMRRVLAPQAFVQWFNQFYTAEGLKNVLQLPIVSDRSDYQIVHLDGLALSKAWCLLGIAKQLPKTDLRKKQFQEKATTFLQKTLPNIANGNYGGDHWLGSFAMYALSLEVE</sequence>
<name>A0A841ETA8_9BACT</name>
<reference evidence="2 3" key="1">
    <citation type="submission" date="2020-08" db="EMBL/GenBank/DDBJ databases">
        <title>Functional genomics of gut bacteria from endangered species of beetles.</title>
        <authorList>
            <person name="Carlos-Shanley C."/>
        </authorList>
    </citation>
    <scope>NUCLEOTIDE SEQUENCE [LARGE SCALE GENOMIC DNA]</scope>
    <source>
        <strain evidence="2 3">S00070</strain>
    </source>
</reference>
<dbReference type="RefSeq" id="WP_184134031.1">
    <property type="nucleotide sequence ID" value="NZ_JACHKT010000013.1"/>
</dbReference>
<feature type="signal peptide" evidence="1">
    <location>
        <begin position="1"/>
        <end position="20"/>
    </location>
</feature>
<dbReference type="AlphaFoldDB" id="A0A841ETA8"/>
<proteinExistence type="predicted"/>